<name>A0A2W5NS41_9SPHN</name>
<sequence>MDVPVSERVVMALVTQMIRSNLVSTNDIMAAADALEEDGDEDAARVMRATILYAHAPSQSEWEADRARRRFHAIDGGKSED</sequence>
<accession>A0A2W5NS41</accession>
<proteinExistence type="predicted"/>
<reference evidence="1 2" key="1">
    <citation type="submission" date="2017-08" db="EMBL/GenBank/DDBJ databases">
        <title>Infants hospitalized years apart are colonized by the same room-sourced microbial strains.</title>
        <authorList>
            <person name="Brooks B."/>
            <person name="Olm M.R."/>
            <person name="Firek B.A."/>
            <person name="Baker R."/>
            <person name="Thomas B.C."/>
            <person name="Morowitz M.J."/>
            <person name="Banfield J.F."/>
        </authorList>
    </citation>
    <scope>NUCLEOTIDE SEQUENCE [LARGE SCALE GENOMIC DNA]</scope>
    <source>
        <strain evidence="1">S2_005_002_R2_33</strain>
    </source>
</reference>
<comment type="caution">
    <text evidence="1">The sequence shown here is derived from an EMBL/GenBank/DDBJ whole genome shotgun (WGS) entry which is preliminary data.</text>
</comment>
<dbReference type="EMBL" id="QFPX01000005">
    <property type="protein sequence ID" value="PZQ55774.1"/>
    <property type="molecule type" value="Genomic_DNA"/>
</dbReference>
<dbReference type="Proteomes" id="UP000249082">
    <property type="component" value="Unassembled WGS sequence"/>
</dbReference>
<dbReference type="AlphaFoldDB" id="A0A2W5NS41"/>
<gene>
    <name evidence="1" type="ORF">DI555_07035</name>
</gene>
<evidence type="ECO:0000313" key="1">
    <source>
        <dbReference type="EMBL" id="PZQ55774.1"/>
    </source>
</evidence>
<evidence type="ECO:0000313" key="2">
    <source>
        <dbReference type="Proteomes" id="UP000249082"/>
    </source>
</evidence>
<protein>
    <submittedName>
        <fullName evidence="1">Uncharacterized protein</fullName>
    </submittedName>
</protein>
<organism evidence="1 2">
    <name type="scientific">Novosphingobium pentaromativorans</name>
    <dbReference type="NCBI Taxonomy" id="205844"/>
    <lineage>
        <taxon>Bacteria</taxon>
        <taxon>Pseudomonadati</taxon>
        <taxon>Pseudomonadota</taxon>
        <taxon>Alphaproteobacteria</taxon>
        <taxon>Sphingomonadales</taxon>
        <taxon>Sphingomonadaceae</taxon>
        <taxon>Novosphingobium</taxon>
    </lineage>
</organism>